<comment type="similarity">
    <text evidence="1">Belongs to the short-chain dehydrogenases/reductases (SDR) family.</text>
</comment>
<reference evidence="3 4" key="1">
    <citation type="submission" date="2016-10" db="EMBL/GenBank/DDBJ databases">
        <authorList>
            <person name="de Groot N.N."/>
        </authorList>
    </citation>
    <scope>NUCLEOTIDE SEQUENCE [LARGE SCALE GENOMIC DNA]</scope>
    <source>
        <strain evidence="3 4">CGMCC 1.9113</strain>
    </source>
</reference>
<dbReference type="InterPro" id="IPR002347">
    <property type="entry name" value="SDR_fam"/>
</dbReference>
<dbReference type="PRINTS" id="PR00081">
    <property type="entry name" value="GDHRDH"/>
</dbReference>
<gene>
    <name evidence="3" type="ORF">SAMN04488241_12010</name>
</gene>
<sequence>MRVFITGSSQGLGLLAGRMLAEQGHEIVLHARDETRAAETRRALPNAADVLIADVSTLAAMRSLAEQANASGRFDAVIHNVAIGYREKRRVQTADGLSQLWAVNVLAPYVLTALMRRPSRLVYLSSELHRRVDGNLDDLQWRDRFWNGNRAYSETKFQDALLALAVSRAWPEVLSNAVEPGWVPTRMGGQRASGDLQAGAATQAWLATSNDSGATASGGYFFHQRTARLHPAASRTDLQDQLLAECTRVSGIELPRAIPADGF</sequence>
<name>A0A1I5UYM4_9SPHN</name>
<protein>
    <submittedName>
        <fullName evidence="3">NAD(P)-dependent dehydrogenase, short-chain alcohol dehydrogenase family</fullName>
    </submittedName>
</protein>
<dbReference type="Gene3D" id="3.40.50.720">
    <property type="entry name" value="NAD(P)-binding Rossmann-like Domain"/>
    <property type="match status" value="1"/>
</dbReference>
<proteinExistence type="inferred from homology"/>
<dbReference type="PANTHER" id="PTHR24320">
    <property type="entry name" value="RETINOL DEHYDROGENASE"/>
    <property type="match status" value="1"/>
</dbReference>
<evidence type="ECO:0000313" key="3">
    <source>
        <dbReference type="EMBL" id="SFQ00308.1"/>
    </source>
</evidence>
<dbReference type="PANTHER" id="PTHR24320:SF274">
    <property type="entry name" value="CHAIN DEHYDROGENASE, PUTATIVE (AFU_ORTHOLOGUE AFUA_4G00440)-RELATED"/>
    <property type="match status" value="1"/>
</dbReference>
<organism evidence="3 4">
    <name type="scientific">Sphingomonas rubra</name>
    <dbReference type="NCBI Taxonomy" id="634430"/>
    <lineage>
        <taxon>Bacteria</taxon>
        <taxon>Pseudomonadati</taxon>
        <taxon>Pseudomonadota</taxon>
        <taxon>Alphaproteobacteria</taxon>
        <taxon>Sphingomonadales</taxon>
        <taxon>Sphingomonadaceae</taxon>
        <taxon>Sphingomonas</taxon>
    </lineage>
</organism>
<evidence type="ECO:0000313" key="4">
    <source>
        <dbReference type="Proteomes" id="UP000199586"/>
    </source>
</evidence>
<dbReference type="Pfam" id="PF00106">
    <property type="entry name" value="adh_short"/>
    <property type="match status" value="1"/>
</dbReference>
<dbReference type="GO" id="GO:0016491">
    <property type="term" value="F:oxidoreductase activity"/>
    <property type="evidence" value="ECO:0007669"/>
    <property type="project" value="UniProtKB-KW"/>
</dbReference>
<dbReference type="OrthoDB" id="9785826at2"/>
<dbReference type="EMBL" id="FOXP01000020">
    <property type="protein sequence ID" value="SFQ00308.1"/>
    <property type="molecule type" value="Genomic_DNA"/>
</dbReference>
<dbReference type="AlphaFoldDB" id="A0A1I5UYM4"/>
<evidence type="ECO:0000256" key="1">
    <source>
        <dbReference type="ARBA" id="ARBA00006484"/>
    </source>
</evidence>
<evidence type="ECO:0000256" key="2">
    <source>
        <dbReference type="ARBA" id="ARBA00023002"/>
    </source>
</evidence>
<keyword evidence="4" id="KW-1185">Reference proteome</keyword>
<dbReference type="RefSeq" id="WP_093334521.1">
    <property type="nucleotide sequence ID" value="NZ_FOXP01000020.1"/>
</dbReference>
<dbReference type="STRING" id="634430.SAMN04488241_12010"/>
<keyword evidence="2" id="KW-0560">Oxidoreductase</keyword>
<accession>A0A1I5UYM4</accession>
<dbReference type="Proteomes" id="UP000199586">
    <property type="component" value="Unassembled WGS sequence"/>
</dbReference>
<dbReference type="SUPFAM" id="SSF51735">
    <property type="entry name" value="NAD(P)-binding Rossmann-fold domains"/>
    <property type="match status" value="1"/>
</dbReference>
<dbReference type="InterPro" id="IPR036291">
    <property type="entry name" value="NAD(P)-bd_dom_sf"/>
</dbReference>